<dbReference type="InterPro" id="IPR051607">
    <property type="entry name" value="Metallo-dep_hydrolases"/>
</dbReference>
<comment type="cofactor">
    <cofactor evidence="1">
        <name>Zn(2+)</name>
        <dbReference type="ChEBI" id="CHEBI:29105"/>
    </cofactor>
</comment>
<dbReference type="GO" id="GO:0050416">
    <property type="term" value="F:formimidoylglutamate deiminase activity"/>
    <property type="evidence" value="ECO:0007669"/>
    <property type="project" value="UniProtKB-EC"/>
</dbReference>
<evidence type="ECO:0000313" key="7">
    <source>
        <dbReference type="Proteomes" id="UP001160301"/>
    </source>
</evidence>
<feature type="domain" description="Amidohydrolase-related" evidence="5">
    <location>
        <begin position="14"/>
        <end position="355"/>
    </location>
</feature>
<reference evidence="6 7" key="1">
    <citation type="submission" date="2023-04" db="EMBL/GenBank/DDBJ databases">
        <title>The genome sequence of Polyangium sorediatum DSM14670.</title>
        <authorList>
            <person name="Zhang X."/>
        </authorList>
    </citation>
    <scope>NUCLEOTIDE SEQUENCE [LARGE SCALE GENOMIC DNA]</scope>
    <source>
        <strain evidence="6 7">DSM 14670</strain>
    </source>
</reference>
<dbReference type="InterPro" id="IPR011059">
    <property type="entry name" value="Metal-dep_hydrolase_composite"/>
</dbReference>
<accession>A0ABT6NYT2</accession>
<evidence type="ECO:0000313" key="6">
    <source>
        <dbReference type="EMBL" id="MDI1433507.1"/>
    </source>
</evidence>
<evidence type="ECO:0000259" key="5">
    <source>
        <dbReference type="Pfam" id="PF01979"/>
    </source>
</evidence>
<dbReference type="Gene3D" id="3.20.20.140">
    <property type="entry name" value="Metal-dependent hydrolases"/>
    <property type="match status" value="1"/>
</dbReference>
<dbReference type="InterPro" id="IPR006680">
    <property type="entry name" value="Amidohydro-rel"/>
</dbReference>
<dbReference type="PANTHER" id="PTHR11271">
    <property type="entry name" value="GUANINE DEAMINASE"/>
    <property type="match status" value="1"/>
</dbReference>
<name>A0ABT6NYT2_9BACT</name>
<keyword evidence="4" id="KW-0862">Zinc</keyword>
<keyword evidence="3 6" id="KW-0378">Hydrolase</keyword>
<comment type="caution">
    <text evidence="6">The sequence shown here is derived from an EMBL/GenBank/DDBJ whole genome shotgun (WGS) entry which is preliminary data.</text>
</comment>
<sequence length="386" mass="41916">MRDARDEALMNERFLLPALATAHSHAFQRAMRGDAQRPGPTGTDDFWSWRTSMYTLADTLTPESIHAIARVAYRELYRAGVRTVGEFHYVHHQPGGVPYDDRVVLADQVIRAAKAEGLRIALLRVIYTRAGAGKPPEGAQRRFSDADLDRSLADVETLAARWAQDPDVRIGVAPHSVRAVPPDWLGPIAAFAEARGMMLHAHVAEQPAEITACLAETGKRPVELLADRGVLSPRFVAVHATHLAPHEARHLGEAGAFVCLCPTTERDLGDGLPDVTALVDAGALLCTGIDSHVMTAPLEDLRCVDLGERLRTGKRIALRTQDAAERTPAEALWRIGSELGARACGFSDVGGEIEVDLGAPELGLVRPEHRLDAVVYSANTGIFCHR</sequence>
<dbReference type="SUPFAM" id="SSF51556">
    <property type="entry name" value="Metallo-dependent hydrolases"/>
    <property type="match status" value="1"/>
</dbReference>
<dbReference type="NCBIfam" id="NF006681">
    <property type="entry name" value="PRK09229.1-2"/>
    <property type="match status" value="1"/>
</dbReference>
<evidence type="ECO:0000256" key="1">
    <source>
        <dbReference type="ARBA" id="ARBA00001947"/>
    </source>
</evidence>
<organism evidence="6 7">
    <name type="scientific">Polyangium sorediatum</name>
    <dbReference type="NCBI Taxonomy" id="889274"/>
    <lineage>
        <taxon>Bacteria</taxon>
        <taxon>Pseudomonadati</taxon>
        <taxon>Myxococcota</taxon>
        <taxon>Polyangia</taxon>
        <taxon>Polyangiales</taxon>
        <taxon>Polyangiaceae</taxon>
        <taxon>Polyangium</taxon>
    </lineage>
</organism>
<dbReference type="Gene3D" id="2.30.40.10">
    <property type="entry name" value="Urease, subunit C, domain 1"/>
    <property type="match status" value="1"/>
</dbReference>
<evidence type="ECO:0000256" key="2">
    <source>
        <dbReference type="ARBA" id="ARBA00022723"/>
    </source>
</evidence>
<keyword evidence="7" id="KW-1185">Reference proteome</keyword>
<dbReference type="Proteomes" id="UP001160301">
    <property type="component" value="Unassembled WGS sequence"/>
</dbReference>
<keyword evidence="2" id="KW-0479">Metal-binding</keyword>
<protein>
    <submittedName>
        <fullName evidence="6">Formimidoylglutamate deiminase</fullName>
        <ecNumber evidence="6">3.5.3.13</ecNumber>
    </submittedName>
</protein>
<dbReference type="EC" id="3.5.3.13" evidence="6"/>
<evidence type="ECO:0000256" key="4">
    <source>
        <dbReference type="ARBA" id="ARBA00022833"/>
    </source>
</evidence>
<dbReference type="PANTHER" id="PTHR11271:SF48">
    <property type="entry name" value="AMIDOHYDROLASE-RELATED DOMAIN-CONTAINING PROTEIN"/>
    <property type="match status" value="1"/>
</dbReference>
<dbReference type="RefSeq" id="WP_284721050.1">
    <property type="nucleotide sequence ID" value="NZ_JARZHI010000030.1"/>
</dbReference>
<dbReference type="Pfam" id="PF01979">
    <property type="entry name" value="Amidohydro_1"/>
    <property type="match status" value="1"/>
</dbReference>
<proteinExistence type="predicted"/>
<gene>
    <name evidence="6" type="ORF">QHF89_28680</name>
</gene>
<dbReference type="InterPro" id="IPR032466">
    <property type="entry name" value="Metal_Hydrolase"/>
</dbReference>
<evidence type="ECO:0000256" key="3">
    <source>
        <dbReference type="ARBA" id="ARBA00022801"/>
    </source>
</evidence>
<dbReference type="EMBL" id="JARZHI010000030">
    <property type="protein sequence ID" value="MDI1433507.1"/>
    <property type="molecule type" value="Genomic_DNA"/>
</dbReference>